<reference evidence="6 7" key="1">
    <citation type="journal article" date="2012" name="Genome Biol.">
        <title>Genome and low-iron response of an oceanic diatom adapted to chronic iron limitation.</title>
        <authorList>
            <person name="Lommer M."/>
            <person name="Specht M."/>
            <person name="Roy A.S."/>
            <person name="Kraemer L."/>
            <person name="Andreson R."/>
            <person name="Gutowska M.A."/>
            <person name="Wolf J."/>
            <person name="Bergner S.V."/>
            <person name="Schilhabel M.B."/>
            <person name="Klostermeier U.C."/>
            <person name="Beiko R.G."/>
            <person name="Rosenstiel P."/>
            <person name="Hippler M."/>
            <person name="Laroche J."/>
        </authorList>
    </citation>
    <scope>NUCLEOTIDE SEQUENCE [LARGE SCALE GENOMIC DNA]</scope>
    <source>
        <strain evidence="6 7">CCMP1005</strain>
    </source>
</reference>
<keyword evidence="3" id="KW-0686">Riboflavin biosynthesis</keyword>
<dbReference type="EC" id="4.1.99.12" evidence="2"/>
<dbReference type="PANTHER" id="PTHR21327">
    <property type="entry name" value="GTP CYCLOHYDROLASE II-RELATED"/>
    <property type="match status" value="1"/>
</dbReference>
<dbReference type="InterPro" id="IPR032677">
    <property type="entry name" value="GTP_cyclohydro_II"/>
</dbReference>
<feature type="domain" description="GTP cyclohydrolase II" evidence="5">
    <location>
        <begin position="1274"/>
        <end position="1400"/>
    </location>
</feature>
<feature type="non-terminal residue" evidence="6">
    <location>
        <position position="1"/>
    </location>
</feature>
<comment type="caution">
    <text evidence="6">The sequence shown here is derived from an EMBL/GenBank/DDBJ whole genome shotgun (WGS) entry which is preliminary data.</text>
</comment>
<organism evidence="6 7">
    <name type="scientific">Thalassiosira oceanica</name>
    <name type="common">Marine diatom</name>
    <dbReference type="NCBI Taxonomy" id="159749"/>
    <lineage>
        <taxon>Eukaryota</taxon>
        <taxon>Sar</taxon>
        <taxon>Stramenopiles</taxon>
        <taxon>Ochrophyta</taxon>
        <taxon>Bacillariophyta</taxon>
        <taxon>Coscinodiscophyceae</taxon>
        <taxon>Thalassiosirophycidae</taxon>
        <taxon>Thalassiosirales</taxon>
        <taxon>Thalassiosiraceae</taxon>
        <taxon>Thalassiosira</taxon>
    </lineage>
</organism>
<dbReference type="Pfam" id="PF00925">
    <property type="entry name" value="GTP_cyclohydro2"/>
    <property type="match status" value="1"/>
</dbReference>
<comment type="pathway">
    <text evidence="1">Cofactor biosynthesis; riboflavin biosynthesis; 2-hydroxy-3-oxobutyl phosphate from D-ribulose 5-phosphate: step 1/1.</text>
</comment>
<dbReference type="Gene3D" id="3.40.50.10990">
    <property type="entry name" value="GTP cyclohydrolase II"/>
    <property type="match status" value="1"/>
</dbReference>
<dbReference type="EMBL" id="AGNL01012173">
    <property type="protein sequence ID" value="EJK68036.1"/>
    <property type="molecule type" value="Genomic_DNA"/>
</dbReference>
<evidence type="ECO:0000256" key="4">
    <source>
        <dbReference type="ARBA" id="ARBA00022723"/>
    </source>
</evidence>
<dbReference type="SUPFAM" id="SSF142695">
    <property type="entry name" value="RibA-like"/>
    <property type="match status" value="1"/>
</dbReference>
<proteinExistence type="predicted"/>
<dbReference type="PANTHER" id="PTHR21327:SF18">
    <property type="entry name" value="3,4-DIHYDROXY-2-BUTANONE 4-PHOSPHATE SYNTHASE"/>
    <property type="match status" value="1"/>
</dbReference>
<gene>
    <name evidence="6" type="ORF">THAOC_10832</name>
</gene>
<evidence type="ECO:0000313" key="6">
    <source>
        <dbReference type="EMBL" id="EJK68036.1"/>
    </source>
</evidence>
<evidence type="ECO:0000259" key="5">
    <source>
        <dbReference type="Pfam" id="PF00925"/>
    </source>
</evidence>
<evidence type="ECO:0000256" key="2">
    <source>
        <dbReference type="ARBA" id="ARBA00012153"/>
    </source>
</evidence>
<keyword evidence="7" id="KW-1185">Reference proteome</keyword>
<keyword evidence="4" id="KW-0479">Metal-binding</keyword>
<evidence type="ECO:0000256" key="1">
    <source>
        <dbReference type="ARBA" id="ARBA00004904"/>
    </source>
</evidence>
<dbReference type="GO" id="GO:0009231">
    <property type="term" value="P:riboflavin biosynthetic process"/>
    <property type="evidence" value="ECO:0007669"/>
    <property type="project" value="UniProtKB-KW"/>
</dbReference>
<dbReference type="GO" id="GO:0046872">
    <property type="term" value="F:metal ion binding"/>
    <property type="evidence" value="ECO:0007669"/>
    <property type="project" value="UniProtKB-KW"/>
</dbReference>
<dbReference type="GO" id="GO:0008686">
    <property type="term" value="F:3,4-dihydroxy-2-butanone-4-phosphate synthase activity"/>
    <property type="evidence" value="ECO:0007669"/>
    <property type="project" value="UniProtKB-EC"/>
</dbReference>
<dbReference type="OrthoDB" id="60371at2759"/>
<name>K0T3S7_THAOC</name>
<protein>
    <recommendedName>
        <fullName evidence="2">3,4-dihydroxy-2-butanone-4-phosphate synthase</fullName>
        <ecNumber evidence="2">4.1.99.12</ecNumber>
    </recommendedName>
</protein>
<accession>K0T3S7</accession>
<evidence type="ECO:0000313" key="7">
    <source>
        <dbReference type="Proteomes" id="UP000266841"/>
    </source>
</evidence>
<dbReference type="Proteomes" id="UP000266841">
    <property type="component" value="Unassembled WGS sequence"/>
</dbReference>
<dbReference type="InterPro" id="IPR036144">
    <property type="entry name" value="RibA-like_sf"/>
</dbReference>
<dbReference type="eggNOG" id="KOG1284">
    <property type="taxonomic scope" value="Eukaryota"/>
</dbReference>
<dbReference type="GO" id="GO:0005829">
    <property type="term" value="C:cytosol"/>
    <property type="evidence" value="ECO:0007669"/>
    <property type="project" value="TreeGrafter"/>
</dbReference>
<sequence length="1445" mass="162451">IFANGDDSLADAIKVGLRLRGISGSYVLNKQSQAVNMILGHCTDVDASCTKGQLPIALARTVLQVFIFNLLPELQQANAGLAAVAILDDDKRLGQGWSPFSGRRACIQIGRDCRTPPNPSLFSLRTNLIDLLHSLDLLHSQDGSANDFCIASEHYESRDTFDWYYDMSTSNYSHLELPVYSELAVSREPEPAMDGSFANDDASGEKGVNKLRDYDKLYRDFLIGTPLCRDVIPPLEGGRTSQRGGCMVLIDDFTPLAVQQHAPLIRFSDGSTSYTRRSDSLWCQVLASAGHVVEVNPRLFCYHDNRFDAISSPENIRKNIVQEVLGGILCREPKLRDRYKRMRLIQLEFWLHRVNGLLASLRNRPYFTEQMDEQLLQPLEKILNINKWRDEVFRVLQSNYRNLENFRPRPTNFSSPLASIDLNEDIRIIQLLWNSDRVEMARDVLTEVVGKRALIPVGIGQEGVSFELDGRLYKVFDQGDEDLPASATIAQLGCRYVGSQGGVPVLVRDMYCGTHYKGGKTLAMIALLREWMNMSLYHRNVTPQNIINGVDGVLRIVDIGRDVVCEQSRAAYLPHFVDMCKRAFLCHQFGSFADNPRKMLLLKERMREDLTSIHLVGFDAFMTLLDNPFPLQSLQGAVQNPDQFRAALRGLGADTYCVVSACGPEAQYIDCLQDDNQLLESIWNWANGAAARNQCGAVVIRDPFRGNDHRPLWFYMRHLRRISRHLCCLLTEESLPVVGDEAQLFVGHYIFLLKFQLAALIESPLELFRPSAGCHLLIKSCPLEFQTIQRDVRRIVMAFERSGCVFRSITLLADLSKTDSFIRPYTQYVDIKTYMKALDLIEGEKLVDALVKFDGSNAVQLNQSWLGLDCISTHSLSGQQYASTFHAFESIRGLDVYKENDTILQMDSDVIIHCRSDIIGESMRALSAPQTITLAFPTLSTSKSTVGPKADGSQFRFEIRCSFIHLERLISMLPLKVEHDEIGMNGVIRQGWWHILDANIKKHELASLRGSLGGGTSYFIHPENELKVASKTQALGLVSDLVSMCTTYTDGWTAQLDNVNLVSLSIDWMSGLHEQPVVVAVELTNATYASGRMSLDYIRRLKQSARMFSNCGVILISSWVNSDNEDLTSMLFATATELFGDEHVSLLRTYGSLGTSELHHYLWTVCEEGPIIFIQKGSQVFDLKSTRCLLPRAEFEFCSNFCNSCGFYDERCSCEELDPLEGIPSTALPVVFRSLHDGRKIHLEKCTFFANETVSEGALDIKISAQVNLCARIRGCEDVAVRIHSECLTGDIFGSAKCDCGDEKTKFFEIMAEEEARKRPSVFVYIQGHEGRGAGLCRKVSAYSYSDRFPNSTHIEALRAVGFPESDVREYDAAVSFLKKLGIKSIKVYTNNPKKMESVKMAFPNKAKFLPMPAIPTKHNRKYLKEKVALSGHMGLLKRANKPKR</sequence>
<evidence type="ECO:0000256" key="3">
    <source>
        <dbReference type="ARBA" id="ARBA00022619"/>
    </source>
</evidence>